<keyword evidence="3" id="KW-1185">Reference proteome</keyword>
<dbReference type="EMBL" id="RBAK01000012">
    <property type="protein sequence ID" value="RKN41149.1"/>
    <property type="molecule type" value="Genomic_DNA"/>
</dbReference>
<keyword evidence="1" id="KW-1133">Transmembrane helix</keyword>
<accession>A0A3A9YZI6</accession>
<organism evidence="2 3">
    <name type="scientific">Micromonospora endolithica</name>
    <dbReference type="NCBI Taxonomy" id="230091"/>
    <lineage>
        <taxon>Bacteria</taxon>
        <taxon>Bacillati</taxon>
        <taxon>Actinomycetota</taxon>
        <taxon>Actinomycetes</taxon>
        <taxon>Micromonosporales</taxon>
        <taxon>Micromonosporaceae</taxon>
        <taxon>Micromonospora</taxon>
    </lineage>
</organism>
<dbReference type="AlphaFoldDB" id="A0A3A9YZI6"/>
<keyword evidence="1" id="KW-0472">Membrane</keyword>
<evidence type="ECO:0000313" key="2">
    <source>
        <dbReference type="EMBL" id="RKN41149.1"/>
    </source>
</evidence>
<keyword evidence="1" id="KW-0812">Transmembrane</keyword>
<reference evidence="2 3" key="1">
    <citation type="journal article" date="2004" name="Syst. Appl. Microbiol.">
        <title>Cryptoendolithic actinomycetes from antarctic sandstone rock samples: Micromonospora endolithica sp. nov. and two isolates related to Micromonospora coerulea Jensen 1932.</title>
        <authorList>
            <person name="Hirsch P."/>
            <person name="Mevs U."/>
            <person name="Kroppenstedt R.M."/>
            <person name="Schumann P."/>
            <person name="Stackebrandt E."/>
        </authorList>
    </citation>
    <scope>NUCLEOTIDE SEQUENCE [LARGE SCALE GENOMIC DNA]</scope>
    <source>
        <strain evidence="2 3">JCM 12677</strain>
    </source>
</reference>
<evidence type="ECO:0000313" key="3">
    <source>
        <dbReference type="Proteomes" id="UP000281726"/>
    </source>
</evidence>
<sequence length="89" mass="9999">MDGHDWTEVVGAIGIFTLLVSFPIVIIVQFAKTRRARVAGAREDEYRRLAQTAVQAQESNAHLLAALHNRLGVMETRLETLERVLKDVD</sequence>
<dbReference type="OrthoDB" id="4319152at2"/>
<name>A0A3A9YZI6_9ACTN</name>
<gene>
    <name evidence="2" type="ORF">D7223_25565</name>
</gene>
<feature type="transmembrane region" description="Helical" evidence="1">
    <location>
        <begin position="6"/>
        <end position="28"/>
    </location>
</feature>
<protein>
    <submittedName>
        <fullName evidence="2">Uncharacterized protein</fullName>
    </submittedName>
</protein>
<comment type="caution">
    <text evidence="2">The sequence shown here is derived from an EMBL/GenBank/DDBJ whole genome shotgun (WGS) entry which is preliminary data.</text>
</comment>
<proteinExistence type="predicted"/>
<dbReference type="Proteomes" id="UP000281726">
    <property type="component" value="Unassembled WGS sequence"/>
</dbReference>
<evidence type="ECO:0000256" key="1">
    <source>
        <dbReference type="SAM" id="Phobius"/>
    </source>
</evidence>